<feature type="region of interest" description="Disordered" evidence="1">
    <location>
        <begin position="1097"/>
        <end position="1139"/>
    </location>
</feature>
<gene>
    <name evidence="2" type="ORF">BT96DRAFT_1105543</name>
</gene>
<dbReference type="AlphaFoldDB" id="A0A6A4GED6"/>
<protein>
    <submittedName>
        <fullName evidence="2">Uncharacterized protein</fullName>
    </submittedName>
</protein>
<organism evidence="2 3">
    <name type="scientific">Gymnopus androsaceus JB14</name>
    <dbReference type="NCBI Taxonomy" id="1447944"/>
    <lineage>
        <taxon>Eukaryota</taxon>
        <taxon>Fungi</taxon>
        <taxon>Dikarya</taxon>
        <taxon>Basidiomycota</taxon>
        <taxon>Agaricomycotina</taxon>
        <taxon>Agaricomycetes</taxon>
        <taxon>Agaricomycetidae</taxon>
        <taxon>Agaricales</taxon>
        <taxon>Marasmiineae</taxon>
        <taxon>Omphalotaceae</taxon>
        <taxon>Gymnopus</taxon>
    </lineage>
</organism>
<feature type="region of interest" description="Disordered" evidence="1">
    <location>
        <begin position="1159"/>
        <end position="1179"/>
    </location>
</feature>
<dbReference type="PANTHER" id="PTHR31912">
    <property type="entry name" value="IP13529P"/>
    <property type="match status" value="1"/>
</dbReference>
<dbReference type="OrthoDB" id="2246127at2759"/>
<evidence type="ECO:0000313" key="3">
    <source>
        <dbReference type="Proteomes" id="UP000799118"/>
    </source>
</evidence>
<dbReference type="PANTHER" id="PTHR31912:SF34">
    <property type="entry name" value="NOTOCHORD-RELATED PROTEIN"/>
    <property type="match status" value="1"/>
</dbReference>
<evidence type="ECO:0000256" key="1">
    <source>
        <dbReference type="SAM" id="MobiDB-lite"/>
    </source>
</evidence>
<feature type="region of interest" description="Disordered" evidence="1">
    <location>
        <begin position="382"/>
        <end position="418"/>
    </location>
</feature>
<evidence type="ECO:0000313" key="2">
    <source>
        <dbReference type="EMBL" id="KAE9383725.1"/>
    </source>
</evidence>
<name>A0A6A4GED6_9AGAR</name>
<feature type="region of interest" description="Disordered" evidence="1">
    <location>
        <begin position="1000"/>
        <end position="1041"/>
    </location>
</feature>
<accession>A0A6A4GED6</accession>
<dbReference type="EMBL" id="ML770348">
    <property type="protein sequence ID" value="KAE9383725.1"/>
    <property type="molecule type" value="Genomic_DNA"/>
</dbReference>
<feature type="non-terminal residue" evidence="2">
    <location>
        <position position="1"/>
    </location>
</feature>
<keyword evidence="3" id="KW-1185">Reference proteome</keyword>
<feature type="compositionally biased region" description="Polar residues" evidence="1">
    <location>
        <begin position="1019"/>
        <end position="1041"/>
    </location>
</feature>
<reference evidence="2" key="1">
    <citation type="journal article" date="2019" name="Environ. Microbiol.">
        <title>Fungal ecological strategies reflected in gene transcription - a case study of two litter decomposers.</title>
        <authorList>
            <person name="Barbi F."/>
            <person name="Kohler A."/>
            <person name="Barry K."/>
            <person name="Baskaran P."/>
            <person name="Daum C."/>
            <person name="Fauchery L."/>
            <person name="Ihrmark K."/>
            <person name="Kuo A."/>
            <person name="LaButti K."/>
            <person name="Lipzen A."/>
            <person name="Morin E."/>
            <person name="Grigoriev I.V."/>
            <person name="Henrissat B."/>
            <person name="Lindahl B."/>
            <person name="Martin F."/>
        </authorList>
    </citation>
    <scope>NUCLEOTIDE SEQUENCE</scope>
    <source>
        <strain evidence="2">JB14</strain>
    </source>
</reference>
<dbReference type="Proteomes" id="UP000799118">
    <property type="component" value="Unassembled WGS sequence"/>
</dbReference>
<feature type="compositionally biased region" description="Low complexity" evidence="1">
    <location>
        <begin position="389"/>
        <end position="406"/>
    </location>
</feature>
<proteinExistence type="predicted"/>
<sequence length="1195" mass="134176">EAPYFPWPDRETCVLDILRHIPRCAFSRKQNLAIHWAMVALGVPNLPSDRTMDDIDRELQKICGIQTHKYNGKLGHIYYVNDLAGIIAQEMSNKNVRPHLHFIPEETDGNLAEAYQAESWLKEKDPDLLTPVHSAGGQDFFTLEPVLLTDGKTVCMPSRWFKRHGSVLAKAWPMEVVDLEGDGVGWAVQTHREIEIAESDLLLCFQQLKESYQRFNLLNPSQIIANESSPDMYDSWTKTDPSVGNRWRHKSRGKRVVAFPIWLYCDDTSGNVSKKWNKHNSFLFTAAGLPRHLGSQETNVHFLCTSNTAPPLEMLDGIVEQLAKSQSEGIWAWDSQLNDLVLVIPSVLAMLGDNPMQSEFACHIGFRGRLFCRVCRVSGKAEDDDEADANGNDGNNSDASVASASSQKGKGRRKAAAESMKDMITRITDFMKRGVPRTREETCEVLRSQFVEASRVGGGAEFKRLKTKSGIKDTYQAVFIDRLQAIATKKGISKDEKEREMIKLKLSFPKYTTSPVWRIRDLNPHQDTPVEVLHVILLGAVKYFWRDSVNRTKNKKDQPILIARLSSFNTWGLGLSPLDGKTLVNYAGSLTGRDFRAIAQAAPFVLEGLITDDQLEVWKALSALVTLVWQPQIHDIDEYIVSLTSTIDYFLDCTCRLTPRWFNKPKFHVLLHLPSHIRRFGPAMLFATESFESYNAIIRARSVHSNRHAPSKDIAHSMARSNRVRHLLNGGAFWTKAAVDTDSTPASNPSHSKRDISIYERLSEDPLQFTESIFWRSASKEALDLLKILNFDAKLLGRGNDTEADDGGLTYGGPSMGTSSNCRTYSSVVLQSGDEALIHNWVVWDRSIGETTIPTVGLIVEIVQGVGSAAEHKGLASFLTICRAITGEWHPRYGMRQIELTTEHLLVRPEDVRCVVNIQHNCCDNKCPVTRTATVMKEREESKEKELRVQHINSASLVLNSAQMRSAAYLKPFRRNITPLNREEIIRNSVRIEIDARKQKANAESKASAPPPKKITPAITAQRQASSSRLHNIIPGSSQPLTSYQNPHAIIRPAASNHHPSIPVPPLHIAEQQLIAQSHSGHYRHGASGLSLQHTMEQWPHSHSGSSHEHSGLQGPPTQWYPSYDASMDDHSPSSPNVSSFGLQHNPHFYRSVSDATYTETQTHRSQNAHDPANNTYLPQQNDAVYYPHSMYPFH</sequence>